<dbReference type="EC" id="6.1.1.15" evidence="12"/>
<evidence type="ECO:0000256" key="2">
    <source>
        <dbReference type="ARBA" id="ARBA00011738"/>
    </source>
</evidence>
<feature type="domain" description="Aminoacyl-transfer RNA synthetases class-II family profile" evidence="13">
    <location>
        <begin position="38"/>
        <end position="462"/>
    </location>
</feature>
<evidence type="ECO:0000256" key="5">
    <source>
        <dbReference type="ARBA" id="ARBA00022741"/>
    </source>
</evidence>
<dbReference type="STRING" id="1167006.UWK_02086"/>
<dbReference type="InterPro" id="IPR033730">
    <property type="entry name" value="ProRS_core_prok"/>
</dbReference>
<dbReference type="InterPro" id="IPR045864">
    <property type="entry name" value="aa-tRNA-synth_II/BPL/LPL"/>
</dbReference>
<dbReference type="KEGG" id="dsf:UWK_02086"/>
<comment type="catalytic activity">
    <reaction evidence="9 12">
        <text>tRNA(Pro) + L-proline + ATP = L-prolyl-tRNA(Pro) + AMP + diphosphate</text>
        <dbReference type="Rhea" id="RHEA:14305"/>
        <dbReference type="Rhea" id="RHEA-COMP:9700"/>
        <dbReference type="Rhea" id="RHEA-COMP:9702"/>
        <dbReference type="ChEBI" id="CHEBI:30616"/>
        <dbReference type="ChEBI" id="CHEBI:33019"/>
        <dbReference type="ChEBI" id="CHEBI:60039"/>
        <dbReference type="ChEBI" id="CHEBI:78442"/>
        <dbReference type="ChEBI" id="CHEBI:78532"/>
        <dbReference type="ChEBI" id="CHEBI:456215"/>
        <dbReference type="EC" id="6.1.1.15"/>
    </reaction>
</comment>
<accession>M1PG32</accession>
<keyword evidence="6 12" id="KW-0067">ATP-binding</keyword>
<dbReference type="CDD" id="cd00861">
    <property type="entry name" value="ProRS_anticodon_short"/>
    <property type="match status" value="1"/>
</dbReference>
<dbReference type="InterPro" id="IPR036754">
    <property type="entry name" value="YbaK/aa-tRNA-synt-asso_dom_sf"/>
</dbReference>
<dbReference type="InterPro" id="IPR002314">
    <property type="entry name" value="aa-tRNA-synt_IIb"/>
</dbReference>
<evidence type="ECO:0000256" key="6">
    <source>
        <dbReference type="ARBA" id="ARBA00022840"/>
    </source>
</evidence>
<dbReference type="NCBIfam" id="TIGR00409">
    <property type="entry name" value="proS_fam_II"/>
    <property type="match status" value="1"/>
</dbReference>
<dbReference type="Gene3D" id="3.30.930.10">
    <property type="entry name" value="Bira Bifunctional Protein, Domain 2"/>
    <property type="match status" value="2"/>
</dbReference>
<comment type="subcellular location">
    <subcellularLocation>
        <location evidence="1 12">Cytoplasm</location>
    </subcellularLocation>
</comment>
<dbReference type="InterPro" id="IPR004500">
    <property type="entry name" value="Pro-tRNA-synth_IIa_bac-type"/>
</dbReference>
<dbReference type="NCBIfam" id="NF006625">
    <property type="entry name" value="PRK09194.1"/>
    <property type="match status" value="1"/>
</dbReference>
<dbReference type="InterPro" id="IPR007214">
    <property type="entry name" value="YbaK/aa-tRNA-synth-assoc-dom"/>
</dbReference>
<evidence type="ECO:0000256" key="8">
    <source>
        <dbReference type="ARBA" id="ARBA00023146"/>
    </source>
</evidence>
<dbReference type="GO" id="GO:0005829">
    <property type="term" value="C:cytosol"/>
    <property type="evidence" value="ECO:0007669"/>
    <property type="project" value="TreeGrafter"/>
</dbReference>
<dbReference type="InterPro" id="IPR002316">
    <property type="entry name" value="Pro-tRNA-ligase_IIa"/>
</dbReference>
<keyword evidence="7 12" id="KW-0648">Protein biosynthesis</keyword>
<dbReference type="PANTHER" id="PTHR42753">
    <property type="entry name" value="MITOCHONDRIAL RIBOSOME PROTEIN L39/PROLYL-TRNA LIGASE FAMILY MEMBER"/>
    <property type="match status" value="1"/>
</dbReference>
<dbReference type="Pfam" id="PF00587">
    <property type="entry name" value="tRNA-synt_2b"/>
    <property type="match status" value="1"/>
</dbReference>
<evidence type="ECO:0000256" key="1">
    <source>
        <dbReference type="ARBA" id="ARBA00004496"/>
    </source>
</evidence>
<keyword evidence="8 12" id="KW-0030">Aminoacyl-tRNA synthetase</keyword>
<comment type="domain">
    <text evidence="12">Consists of three domains: the N-terminal catalytic domain, the editing domain and the C-terminal anticodon-binding domain.</text>
</comment>
<protein>
    <recommendedName>
        <fullName evidence="12">Proline--tRNA ligase</fullName>
        <ecNumber evidence="12">6.1.1.15</ecNumber>
    </recommendedName>
    <alternativeName>
        <fullName evidence="12">Prolyl-tRNA synthetase</fullName>
        <shortName evidence="12">ProRS</shortName>
    </alternativeName>
</protein>
<evidence type="ECO:0000256" key="4">
    <source>
        <dbReference type="ARBA" id="ARBA00022598"/>
    </source>
</evidence>
<comment type="subunit">
    <text evidence="2 12">Homodimer.</text>
</comment>
<organism evidence="14 15">
    <name type="scientific">Desulfocapsa sulfexigens (strain DSM 10523 / SB164P1)</name>
    <dbReference type="NCBI Taxonomy" id="1167006"/>
    <lineage>
        <taxon>Bacteria</taxon>
        <taxon>Pseudomonadati</taxon>
        <taxon>Thermodesulfobacteriota</taxon>
        <taxon>Desulfobulbia</taxon>
        <taxon>Desulfobulbales</taxon>
        <taxon>Desulfocapsaceae</taxon>
        <taxon>Desulfocapsa</taxon>
    </lineage>
</organism>
<dbReference type="EMBL" id="CP003985">
    <property type="protein sequence ID" value="AGF78630.1"/>
    <property type="molecule type" value="Genomic_DNA"/>
</dbReference>
<dbReference type="OrthoDB" id="9809052at2"/>
<dbReference type="SUPFAM" id="SSF55826">
    <property type="entry name" value="YbaK/ProRS associated domain"/>
    <property type="match status" value="1"/>
</dbReference>
<evidence type="ECO:0000256" key="3">
    <source>
        <dbReference type="ARBA" id="ARBA00022490"/>
    </source>
</evidence>
<dbReference type="SUPFAM" id="SSF55681">
    <property type="entry name" value="Class II aaRS and biotin synthetases"/>
    <property type="match status" value="1"/>
</dbReference>
<dbReference type="HAMAP" id="MF_01569">
    <property type="entry name" value="Pro_tRNA_synth_type1"/>
    <property type="match status" value="1"/>
</dbReference>
<dbReference type="GO" id="GO:0004827">
    <property type="term" value="F:proline-tRNA ligase activity"/>
    <property type="evidence" value="ECO:0007669"/>
    <property type="project" value="UniProtKB-UniRule"/>
</dbReference>
<dbReference type="InterPro" id="IPR004154">
    <property type="entry name" value="Anticodon-bd"/>
</dbReference>
<dbReference type="GO" id="GO:0002161">
    <property type="term" value="F:aminoacyl-tRNA deacylase activity"/>
    <property type="evidence" value="ECO:0007669"/>
    <property type="project" value="InterPro"/>
</dbReference>
<comment type="similarity">
    <text evidence="11 12">Belongs to the class-II aminoacyl-tRNA synthetase family. ProS type 1 subfamily.</text>
</comment>
<evidence type="ECO:0000256" key="9">
    <source>
        <dbReference type="ARBA" id="ARBA00047671"/>
    </source>
</evidence>
<evidence type="ECO:0000313" key="14">
    <source>
        <dbReference type="EMBL" id="AGF78630.1"/>
    </source>
</evidence>
<keyword evidence="4 12" id="KW-0436">Ligase</keyword>
<dbReference type="PATRIC" id="fig|1167006.5.peg.2273"/>
<dbReference type="InterPro" id="IPR044140">
    <property type="entry name" value="ProRS_anticodon_short"/>
</dbReference>
<dbReference type="HOGENOM" id="CLU_016739_0_0_7"/>
<sequence length="570" mass="63440">MRFSKSLIPTLKETPAEAEVVSHRLLLRAGFIRKLTAGIYTYLPLGLAAIRKVEQIVREEMTRAGAQELLMPMVQPADLWHETGRYKKYGPELLRFVDRHDRESCLGPTHEEVITDLARREIRSYRDLPMNLYQIQTKFRDEIRPRFGLMRGREFIMKDAYSFDVDDSTAEESYQCMYDAYKRIFTRCGLEYRPVEADSGTIGGSFSHEFMVLADTGEDTLVICSGCDYAANSEKAVVAAPGRDESPMLPLEKMETPGKRKVSAVCEFMGISPKELVKTMVYKAGEEAVAVLVRGDREVQEVKLKNFLGVVDVEMLDDKDVFAATGVPTGYLGPVGIKVKLLVDNEVAAMCNFVVGANEKNHHLKNVNMGRDFEPFGVADLRQITVDDPCPVCGGVLTMKEGIEVGHVFKLGTGYSKAMNAVFQDSDGQDKPMVMGCYGIGVSRIVAAAIEQNHDENGMIFPMPLAPMQVIVLNLGLKNEQITGAAEALYRDLEEKGIDVLLDDRDERPGSKFKDADLLGIPLRLTVGKRLTQDGVIELRSRRDGKVEELAPQQVVARVRELIEAAMING</sequence>
<dbReference type="InterPro" id="IPR023717">
    <property type="entry name" value="Pro-tRNA-Synthase_IIa_type1"/>
</dbReference>
<evidence type="ECO:0000256" key="7">
    <source>
        <dbReference type="ARBA" id="ARBA00022917"/>
    </source>
</evidence>
<dbReference type="Pfam" id="PF03129">
    <property type="entry name" value="HGTP_anticodon"/>
    <property type="match status" value="1"/>
</dbReference>
<reference evidence="15" key="1">
    <citation type="journal article" date="2013" name="Stand. Genomic Sci.">
        <title>Complete genome sequence of Desulfocapsa sulfexigens, a marine deltaproteobacterium specialized in disproportionating inorganic sulfur compounds.</title>
        <authorList>
            <person name="Finster K.W."/>
            <person name="Kjeldsen K.U."/>
            <person name="Kube M."/>
            <person name="Reinhardt R."/>
            <person name="Mussmann M."/>
            <person name="Amann R."/>
            <person name="Schreiber L."/>
        </authorList>
    </citation>
    <scope>NUCLEOTIDE SEQUENCE [LARGE SCALE GENOMIC DNA]</scope>
    <source>
        <strain evidence="15">DSM 10523 / SB164P1</strain>
    </source>
</reference>
<dbReference type="eggNOG" id="COG0442">
    <property type="taxonomic scope" value="Bacteria"/>
</dbReference>
<dbReference type="CDD" id="cd04334">
    <property type="entry name" value="ProRS-INS"/>
    <property type="match status" value="1"/>
</dbReference>
<dbReference type="Gene3D" id="3.40.50.800">
    <property type="entry name" value="Anticodon-binding domain"/>
    <property type="match status" value="1"/>
</dbReference>
<evidence type="ECO:0000256" key="11">
    <source>
        <dbReference type="ARBA" id="ARBA00060755"/>
    </source>
</evidence>
<dbReference type="PANTHER" id="PTHR42753:SF2">
    <property type="entry name" value="PROLINE--TRNA LIGASE"/>
    <property type="match status" value="1"/>
</dbReference>
<keyword evidence="15" id="KW-1185">Reference proteome</keyword>
<dbReference type="GO" id="GO:0006433">
    <property type="term" value="P:prolyl-tRNA aminoacylation"/>
    <property type="evidence" value="ECO:0007669"/>
    <property type="project" value="UniProtKB-UniRule"/>
</dbReference>
<keyword evidence="3 12" id="KW-0963">Cytoplasm</keyword>
<gene>
    <name evidence="12" type="primary">proS</name>
    <name evidence="14" type="ordered locus">UWK_02086</name>
</gene>
<dbReference type="InterPro" id="IPR036621">
    <property type="entry name" value="Anticodon-bd_dom_sf"/>
</dbReference>
<dbReference type="PROSITE" id="PS50862">
    <property type="entry name" value="AA_TRNA_LIGASE_II"/>
    <property type="match status" value="1"/>
</dbReference>
<dbReference type="CDD" id="cd00779">
    <property type="entry name" value="ProRS_core_prok"/>
    <property type="match status" value="1"/>
</dbReference>
<dbReference type="PIRSF" id="PIRSF001535">
    <property type="entry name" value="ProRS_1"/>
    <property type="match status" value="1"/>
</dbReference>
<evidence type="ECO:0000259" key="13">
    <source>
        <dbReference type="PROSITE" id="PS50862"/>
    </source>
</evidence>
<dbReference type="FunFam" id="3.30.930.10:FF:000066">
    <property type="entry name" value="Proline--tRNA ligase"/>
    <property type="match status" value="1"/>
</dbReference>
<dbReference type="AlphaFoldDB" id="M1PG32"/>
<evidence type="ECO:0000256" key="10">
    <source>
        <dbReference type="ARBA" id="ARBA00053664"/>
    </source>
</evidence>
<comment type="function">
    <text evidence="10 12">Catalyzes the attachment of proline to tRNA(Pro) in a two-step reaction: proline is first activated by ATP to form Pro-AMP and then transferred to the acceptor end of tRNA(Pro). As ProRS can inadvertently accommodate and process non-cognate amino acids such as alanine and cysteine, to avoid such errors it has two additional distinct editing activities against alanine. One activity is designated as 'pretransfer' editing and involves the tRNA(Pro)-independent hydrolysis of activated Ala-AMP. The other activity is designated 'posttransfer' editing and involves deacylation of mischarged Ala-tRNA(Pro). The misacylated Cys-tRNA(Pro) is not edited by ProRS.</text>
</comment>
<dbReference type="SUPFAM" id="SSF52954">
    <property type="entry name" value="Class II aaRS ABD-related"/>
    <property type="match status" value="1"/>
</dbReference>
<dbReference type="Pfam" id="PF04073">
    <property type="entry name" value="tRNA_edit"/>
    <property type="match status" value="1"/>
</dbReference>
<name>M1PG32_DESSD</name>
<dbReference type="Proteomes" id="UP000011721">
    <property type="component" value="Chromosome"/>
</dbReference>
<dbReference type="GO" id="GO:0005524">
    <property type="term" value="F:ATP binding"/>
    <property type="evidence" value="ECO:0007669"/>
    <property type="project" value="UniProtKB-UniRule"/>
</dbReference>
<evidence type="ECO:0000256" key="12">
    <source>
        <dbReference type="HAMAP-Rule" id="MF_01569"/>
    </source>
</evidence>
<evidence type="ECO:0000313" key="15">
    <source>
        <dbReference type="Proteomes" id="UP000011721"/>
    </source>
</evidence>
<proteinExistence type="inferred from homology"/>
<keyword evidence="5 12" id="KW-0547">Nucleotide-binding</keyword>
<dbReference type="FunFam" id="3.30.930.10:FF:000065">
    <property type="entry name" value="Proline--tRNA ligase"/>
    <property type="match status" value="1"/>
</dbReference>
<dbReference type="InterPro" id="IPR050062">
    <property type="entry name" value="Pro-tRNA_synthetase"/>
</dbReference>
<dbReference type="PRINTS" id="PR01046">
    <property type="entry name" value="TRNASYNTHPRO"/>
</dbReference>
<dbReference type="RefSeq" id="WP_015404320.1">
    <property type="nucleotide sequence ID" value="NC_020304.1"/>
</dbReference>
<dbReference type="Gene3D" id="3.90.960.10">
    <property type="entry name" value="YbaK/aminoacyl-tRNA synthetase-associated domain"/>
    <property type="match status" value="1"/>
</dbReference>
<dbReference type="InterPro" id="IPR006195">
    <property type="entry name" value="aa-tRNA-synth_II"/>
</dbReference>